<feature type="DNA-binding region" description="H-T-H motif" evidence="4">
    <location>
        <begin position="69"/>
        <end position="88"/>
    </location>
</feature>
<feature type="region of interest" description="Disordered" evidence="5">
    <location>
        <begin position="1"/>
        <end position="21"/>
    </location>
</feature>
<dbReference type="InterPro" id="IPR001647">
    <property type="entry name" value="HTH_TetR"/>
</dbReference>
<evidence type="ECO:0000313" key="8">
    <source>
        <dbReference type="Proteomes" id="UP001500751"/>
    </source>
</evidence>
<evidence type="ECO:0000313" key="7">
    <source>
        <dbReference type="EMBL" id="GAA2010198.1"/>
    </source>
</evidence>
<keyword evidence="3" id="KW-0804">Transcription</keyword>
<reference evidence="8" key="1">
    <citation type="journal article" date="2019" name="Int. J. Syst. Evol. Microbiol.">
        <title>The Global Catalogue of Microorganisms (GCM) 10K type strain sequencing project: providing services to taxonomists for standard genome sequencing and annotation.</title>
        <authorList>
            <consortium name="The Broad Institute Genomics Platform"/>
            <consortium name="The Broad Institute Genome Sequencing Center for Infectious Disease"/>
            <person name="Wu L."/>
            <person name="Ma J."/>
        </authorList>
    </citation>
    <scope>NUCLEOTIDE SEQUENCE [LARGE SCALE GENOMIC DNA]</scope>
    <source>
        <strain evidence="8">JCM 16014</strain>
    </source>
</reference>
<dbReference type="Gene3D" id="1.10.10.60">
    <property type="entry name" value="Homeodomain-like"/>
    <property type="match status" value="1"/>
</dbReference>
<keyword evidence="8" id="KW-1185">Reference proteome</keyword>
<evidence type="ECO:0000256" key="5">
    <source>
        <dbReference type="SAM" id="MobiDB-lite"/>
    </source>
</evidence>
<dbReference type="InterPro" id="IPR004111">
    <property type="entry name" value="Repressor_TetR_C"/>
</dbReference>
<dbReference type="Pfam" id="PF00440">
    <property type="entry name" value="TetR_N"/>
    <property type="match status" value="1"/>
</dbReference>
<evidence type="ECO:0000259" key="6">
    <source>
        <dbReference type="PROSITE" id="PS50977"/>
    </source>
</evidence>
<proteinExistence type="predicted"/>
<dbReference type="InterPro" id="IPR009057">
    <property type="entry name" value="Homeodomain-like_sf"/>
</dbReference>
<keyword evidence="1" id="KW-0805">Transcription regulation</keyword>
<protein>
    <submittedName>
        <fullName evidence="7">TetR/AcrR family transcriptional regulator</fullName>
    </submittedName>
</protein>
<evidence type="ECO:0000256" key="3">
    <source>
        <dbReference type="ARBA" id="ARBA00023163"/>
    </source>
</evidence>
<dbReference type="Proteomes" id="UP001500751">
    <property type="component" value="Unassembled WGS sequence"/>
</dbReference>
<sequence>MDAIRGCREGDAMTAQSRDDAQARLSGVADLLWRTRPPGRRGPKPKLTPEQIADAAIAIADRGGLPAVTMQHVADELGTAKMALYRYVPGRTEVEALMLDRALGTPCEPEQDAWQSALTRWATKLYECASRRPWSIELIQRPHLPGPNELAWFEAGLSAMGELPLEGGEKLDALAMLSGHVMSIIRQQAAGLTPESELAAALAPILEQRAGEYPLTVAAFAQSEKSGRDGALRFGIERMIAGIEALAAERLRGRQSKR</sequence>
<dbReference type="SUPFAM" id="SSF46689">
    <property type="entry name" value="Homeodomain-like"/>
    <property type="match status" value="1"/>
</dbReference>
<accession>A0ABP5EWB3</accession>
<dbReference type="Gene3D" id="1.10.357.10">
    <property type="entry name" value="Tetracycline Repressor, domain 2"/>
    <property type="match status" value="1"/>
</dbReference>
<dbReference type="PANTHER" id="PTHR30055">
    <property type="entry name" value="HTH-TYPE TRANSCRIPTIONAL REGULATOR RUTR"/>
    <property type="match status" value="1"/>
</dbReference>
<organism evidence="7 8">
    <name type="scientific">Catenulispora yoronensis</name>
    <dbReference type="NCBI Taxonomy" id="450799"/>
    <lineage>
        <taxon>Bacteria</taxon>
        <taxon>Bacillati</taxon>
        <taxon>Actinomycetota</taxon>
        <taxon>Actinomycetes</taxon>
        <taxon>Catenulisporales</taxon>
        <taxon>Catenulisporaceae</taxon>
        <taxon>Catenulispora</taxon>
    </lineage>
</organism>
<gene>
    <name evidence="7" type="ORF">GCM10009839_00060</name>
</gene>
<keyword evidence="2 4" id="KW-0238">DNA-binding</keyword>
<dbReference type="EMBL" id="BAAAQN010000001">
    <property type="protein sequence ID" value="GAA2010198.1"/>
    <property type="molecule type" value="Genomic_DNA"/>
</dbReference>
<feature type="domain" description="HTH tetR-type" evidence="6">
    <location>
        <begin position="46"/>
        <end position="106"/>
    </location>
</feature>
<comment type="caution">
    <text evidence="7">The sequence shown here is derived from an EMBL/GenBank/DDBJ whole genome shotgun (WGS) entry which is preliminary data.</text>
</comment>
<evidence type="ECO:0000256" key="2">
    <source>
        <dbReference type="ARBA" id="ARBA00023125"/>
    </source>
</evidence>
<dbReference type="SUPFAM" id="SSF48498">
    <property type="entry name" value="Tetracyclin repressor-like, C-terminal domain"/>
    <property type="match status" value="1"/>
</dbReference>
<dbReference type="PANTHER" id="PTHR30055:SF151">
    <property type="entry name" value="TRANSCRIPTIONAL REGULATORY PROTEIN"/>
    <property type="match status" value="1"/>
</dbReference>
<name>A0ABP5EWB3_9ACTN</name>
<dbReference type="InterPro" id="IPR036271">
    <property type="entry name" value="Tet_transcr_reg_TetR-rel_C_sf"/>
</dbReference>
<evidence type="ECO:0000256" key="1">
    <source>
        <dbReference type="ARBA" id="ARBA00023015"/>
    </source>
</evidence>
<evidence type="ECO:0000256" key="4">
    <source>
        <dbReference type="PROSITE-ProRule" id="PRU00335"/>
    </source>
</evidence>
<dbReference type="Pfam" id="PF02909">
    <property type="entry name" value="TetR_C_1"/>
    <property type="match status" value="1"/>
</dbReference>
<dbReference type="InterPro" id="IPR050109">
    <property type="entry name" value="HTH-type_TetR-like_transc_reg"/>
</dbReference>
<dbReference type="PROSITE" id="PS50977">
    <property type="entry name" value="HTH_TETR_2"/>
    <property type="match status" value="1"/>
</dbReference>